<evidence type="ECO:0000313" key="3">
    <source>
        <dbReference type="Proteomes" id="UP000682416"/>
    </source>
</evidence>
<keyword evidence="3" id="KW-1185">Reference proteome</keyword>
<evidence type="ECO:0000256" key="1">
    <source>
        <dbReference type="SAM" id="MobiDB-lite"/>
    </source>
</evidence>
<name>A0A975LAW3_9ACTN</name>
<dbReference type="EMBL" id="CP074402">
    <property type="protein sequence ID" value="QVJ01771.1"/>
    <property type="molecule type" value="Genomic_DNA"/>
</dbReference>
<sequence length="116" mass="12532">MATIVSIDTDALIDMRGSLNRIQSAFAEAEGESYRSPEDRAEDIGPGNLVDKAKDYGKDCKKNYERQAEDLGALLQALTPVIETFQEADEEMGKSLTDQEQGGPPPPPGHPNQAAV</sequence>
<dbReference type="Proteomes" id="UP000682416">
    <property type="component" value="Chromosome"/>
</dbReference>
<evidence type="ECO:0000313" key="2">
    <source>
        <dbReference type="EMBL" id="QVJ01771.1"/>
    </source>
</evidence>
<protein>
    <submittedName>
        <fullName evidence="2">Uncharacterized protein</fullName>
    </submittedName>
</protein>
<gene>
    <name evidence="2" type="ORF">KGD82_01605</name>
</gene>
<feature type="compositionally biased region" description="Basic and acidic residues" evidence="1">
    <location>
        <begin position="32"/>
        <end position="43"/>
    </location>
</feature>
<feature type="region of interest" description="Disordered" evidence="1">
    <location>
        <begin position="30"/>
        <end position="50"/>
    </location>
</feature>
<reference evidence="2" key="1">
    <citation type="submission" date="2021-05" db="EMBL/GenBank/DDBJ databases">
        <authorList>
            <person name="Kaiqin L."/>
            <person name="Jian G."/>
        </authorList>
    </citation>
    <scope>NUCLEOTIDE SEQUENCE</scope>
    <source>
        <strain evidence="2">HDS5</strain>
    </source>
</reference>
<accession>A0A975LAW3</accession>
<organism evidence="2 3">
    <name type="scientific">Nocardiopsis eucommiae</name>
    <dbReference type="NCBI Taxonomy" id="2831970"/>
    <lineage>
        <taxon>Bacteria</taxon>
        <taxon>Bacillati</taxon>
        <taxon>Actinomycetota</taxon>
        <taxon>Actinomycetes</taxon>
        <taxon>Streptosporangiales</taxon>
        <taxon>Nocardiopsidaceae</taxon>
        <taxon>Nocardiopsis</taxon>
    </lineage>
</organism>
<dbReference type="RefSeq" id="WP_378738101.1">
    <property type="nucleotide sequence ID" value="NZ_CBDRIY010000004.1"/>
</dbReference>
<proteinExistence type="predicted"/>
<feature type="region of interest" description="Disordered" evidence="1">
    <location>
        <begin position="85"/>
        <end position="116"/>
    </location>
</feature>
<dbReference type="KEGG" id="nec:KGD82_01605"/>
<dbReference type="AlphaFoldDB" id="A0A975LAW3"/>